<organism evidence="1 2">
    <name type="scientific">Trametes sanguinea</name>
    <dbReference type="NCBI Taxonomy" id="158606"/>
    <lineage>
        <taxon>Eukaryota</taxon>
        <taxon>Fungi</taxon>
        <taxon>Dikarya</taxon>
        <taxon>Basidiomycota</taxon>
        <taxon>Agaricomycotina</taxon>
        <taxon>Agaricomycetes</taxon>
        <taxon>Polyporales</taxon>
        <taxon>Polyporaceae</taxon>
        <taxon>Trametes</taxon>
    </lineage>
</organism>
<evidence type="ECO:0000313" key="2">
    <source>
        <dbReference type="Proteomes" id="UP001144978"/>
    </source>
</evidence>
<accession>A0ACC1NMR7</accession>
<gene>
    <name evidence="1" type="ORF">NUW54_g11013</name>
</gene>
<sequence length="196" mass="21744">MLDNNPRHFYPRQTSNGTDSSGCLICSDTDINCNCAWNEICTVIARYEIRAHPPLSSALLIWTSSQCHTCPTITCSPNESLSGPSTSSARPKGLNKGDIAAAVVVPLVVFALALLAFLWYHRRRSRRLQQRDVSLCSTITEKRASKKWRLPHLPIASIYSSSSVGATKAETNTAYGQEQEQPAVRAKNPFTDQYNW</sequence>
<protein>
    <submittedName>
        <fullName evidence="1">Uncharacterized protein</fullName>
    </submittedName>
</protein>
<name>A0ACC1NMR7_9APHY</name>
<keyword evidence="2" id="KW-1185">Reference proteome</keyword>
<dbReference type="Proteomes" id="UP001144978">
    <property type="component" value="Unassembled WGS sequence"/>
</dbReference>
<dbReference type="EMBL" id="JANSHE010004151">
    <property type="protein sequence ID" value="KAJ2980383.1"/>
    <property type="molecule type" value="Genomic_DNA"/>
</dbReference>
<comment type="caution">
    <text evidence="1">The sequence shown here is derived from an EMBL/GenBank/DDBJ whole genome shotgun (WGS) entry which is preliminary data.</text>
</comment>
<proteinExistence type="predicted"/>
<evidence type="ECO:0000313" key="1">
    <source>
        <dbReference type="EMBL" id="KAJ2980383.1"/>
    </source>
</evidence>
<reference evidence="1" key="1">
    <citation type="submission" date="2022-08" db="EMBL/GenBank/DDBJ databases">
        <title>Genome Sequence of Pycnoporus sanguineus.</title>
        <authorList>
            <person name="Buettner E."/>
        </authorList>
    </citation>
    <scope>NUCLEOTIDE SEQUENCE</scope>
    <source>
        <strain evidence="1">CG-C14</strain>
    </source>
</reference>